<comment type="caution">
    <text evidence="2">The sequence shown here is derived from an EMBL/GenBank/DDBJ whole genome shotgun (WGS) entry which is preliminary data.</text>
</comment>
<dbReference type="GO" id="GO:0008168">
    <property type="term" value="F:methyltransferase activity"/>
    <property type="evidence" value="ECO:0007669"/>
    <property type="project" value="UniProtKB-KW"/>
</dbReference>
<dbReference type="OrthoDB" id="21342at2"/>
<keyword evidence="3" id="KW-1185">Reference proteome</keyword>
<dbReference type="AlphaFoldDB" id="A0A6N8JQ55"/>
<reference evidence="2 3" key="1">
    <citation type="submission" date="2019-12" db="EMBL/GenBank/DDBJ databases">
        <title>Microbes associate with the intestines of laboratory mice.</title>
        <authorList>
            <person name="Navarre W."/>
            <person name="Wong E."/>
        </authorList>
    </citation>
    <scope>NUCLEOTIDE SEQUENCE [LARGE SCALE GENOMIC DNA]</scope>
    <source>
        <strain evidence="2 3">NM66_B29</strain>
    </source>
</reference>
<dbReference type="InterPro" id="IPR041698">
    <property type="entry name" value="Methyltransf_25"/>
</dbReference>
<keyword evidence="2" id="KW-0489">Methyltransferase</keyword>
<organism evidence="2 3">
    <name type="scientific">Adlercreutzia mucosicola</name>
    <dbReference type="NCBI Taxonomy" id="580026"/>
    <lineage>
        <taxon>Bacteria</taxon>
        <taxon>Bacillati</taxon>
        <taxon>Actinomycetota</taxon>
        <taxon>Coriobacteriia</taxon>
        <taxon>Eggerthellales</taxon>
        <taxon>Eggerthellaceae</taxon>
        <taxon>Adlercreutzia</taxon>
    </lineage>
</organism>
<evidence type="ECO:0000259" key="1">
    <source>
        <dbReference type="Pfam" id="PF13649"/>
    </source>
</evidence>
<dbReference type="CDD" id="cd02440">
    <property type="entry name" value="AdoMet_MTases"/>
    <property type="match status" value="1"/>
</dbReference>
<name>A0A6N8JQ55_9ACTN</name>
<dbReference type="GO" id="GO:0032259">
    <property type="term" value="P:methylation"/>
    <property type="evidence" value="ECO:0007669"/>
    <property type="project" value="UniProtKB-KW"/>
</dbReference>
<dbReference type="Gene3D" id="3.40.50.150">
    <property type="entry name" value="Vaccinia Virus protein VP39"/>
    <property type="match status" value="1"/>
</dbReference>
<dbReference type="SUPFAM" id="SSF53335">
    <property type="entry name" value="S-adenosyl-L-methionine-dependent methyltransferases"/>
    <property type="match status" value="1"/>
</dbReference>
<gene>
    <name evidence="2" type="ORF">GKZ27_07395</name>
</gene>
<protein>
    <submittedName>
        <fullName evidence="2">Methyltransferase domain-containing protein</fullName>
    </submittedName>
</protein>
<dbReference type="InterPro" id="IPR029063">
    <property type="entry name" value="SAM-dependent_MTases_sf"/>
</dbReference>
<keyword evidence="2" id="KW-0808">Transferase</keyword>
<evidence type="ECO:0000313" key="2">
    <source>
        <dbReference type="EMBL" id="MVX61277.1"/>
    </source>
</evidence>
<dbReference type="EMBL" id="WSRR01000017">
    <property type="protein sequence ID" value="MVX61277.1"/>
    <property type="molecule type" value="Genomic_DNA"/>
</dbReference>
<dbReference type="Proteomes" id="UP000463388">
    <property type="component" value="Unassembled WGS sequence"/>
</dbReference>
<evidence type="ECO:0000313" key="3">
    <source>
        <dbReference type="Proteomes" id="UP000463388"/>
    </source>
</evidence>
<proteinExistence type="predicted"/>
<sequence length="312" mass="33899">MERTPVAHDDFTPLLTTTDWNEEWKALQQRRRPPDDAAWWDKRAATFRTHDAPSAYTDQFLALAAIRPDETVFDMGCGNGALALPLATAGHPVIAADFSRGMLDDLAAKAAARGVEDRIECVCLSWEDDWEAAGFGANCVDVALASRSVATADLGAALGKLSSVARRRACATLTTGPSPHVDVTVFEGLGLPVPKSFDYLYALLVLTEQGYQPELRLIASERIRSYHNVEEAAASLAAMIEKHAGRAAAPDQIAAALERLPAWVAEHLVPNERAGADDGHGGTEKALRLRDPRPVQWAFLSWDTSRTPHPAW</sequence>
<accession>A0A6N8JQ55</accession>
<feature type="domain" description="Methyltransferase" evidence="1">
    <location>
        <begin position="72"/>
        <end position="165"/>
    </location>
</feature>
<dbReference type="Pfam" id="PF13649">
    <property type="entry name" value="Methyltransf_25"/>
    <property type="match status" value="1"/>
</dbReference>